<proteinExistence type="predicted"/>
<dbReference type="SUPFAM" id="SSF48371">
    <property type="entry name" value="ARM repeat"/>
    <property type="match status" value="1"/>
</dbReference>
<evidence type="ECO:0000313" key="1">
    <source>
        <dbReference type="EMBL" id="QIS15627.1"/>
    </source>
</evidence>
<keyword evidence="2" id="KW-1185">Reference proteome</keyword>
<sequence length="555" mass="62580">MLLAEHSVKPDRWWLLRDGETGSLLNDVRQLIGNADPGIRRQIWEVLDRVVDDGNRDNFFALLVGGLDIEQLRRLLTDTDPRVRSRARWLDTRGLREEAFVTMMLDLLADNRFDHAWPDCIRVLRRQMNFDALVDALAQAPKDGVGERLWVTLGLPGETRVPDFLPEHSPAALVSCQFSWDCLSEDSDLVATHECRHLPIVLALLGSALENVREQAVSALCVYGTGVVAALRSVSGLDRLARHGAMTMLAQFGWNHLPPGHLAVLQRLIGMKQRVETPEPLDFERLAGSWYALPTTDQAAVLDAFDLRDPVPATMRIGFAPWQGIRPMTMYPDYWKALGINGFWDLYPEVFVTPALDGWTLVFCKDDTLVAKPEASADEKHFEMYRRIQELSVQFGTAHWYEQFPDDYASGCWSQWCIAQDGAIRMHCVSSGEVRIRRSDEVDPTAPPDRLYAWLEANDNRREPSPSRAEPDHVEAYLTMLREHFDEHYLPSGDDGVDLDSASPLQDKVFGTRAAARRLSVNLETLGPHTRVHGAGALAIPAHLRHRPRRGALPI</sequence>
<evidence type="ECO:0000313" key="2">
    <source>
        <dbReference type="Proteomes" id="UP000503540"/>
    </source>
</evidence>
<dbReference type="Proteomes" id="UP000503540">
    <property type="component" value="Chromosome"/>
</dbReference>
<dbReference type="KEGG" id="nah:F5544_39030"/>
<dbReference type="RefSeq" id="WP_167477846.1">
    <property type="nucleotide sequence ID" value="NZ_CP046172.1"/>
</dbReference>
<organism evidence="1 2">
    <name type="scientific">Nocardia arthritidis</name>
    <dbReference type="NCBI Taxonomy" id="228602"/>
    <lineage>
        <taxon>Bacteria</taxon>
        <taxon>Bacillati</taxon>
        <taxon>Actinomycetota</taxon>
        <taxon>Actinomycetes</taxon>
        <taxon>Mycobacteriales</taxon>
        <taxon>Nocardiaceae</taxon>
        <taxon>Nocardia</taxon>
    </lineage>
</organism>
<protein>
    <submittedName>
        <fullName evidence="1">Uncharacterized protein</fullName>
    </submittedName>
</protein>
<reference evidence="1 2" key="1">
    <citation type="journal article" date="2019" name="ACS Chem. Biol.">
        <title>Identification and Mobilization of a Cryptic Antibiotic Biosynthesis Gene Locus from a Human-Pathogenic Nocardia Isolate.</title>
        <authorList>
            <person name="Herisse M."/>
            <person name="Ishida K."/>
            <person name="Porter J.L."/>
            <person name="Howden B."/>
            <person name="Hertweck C."/>
            <person name="Stinear T.P."/>
            <person name="Pidot S.J."/>
        </authorList>
    </citation>
    <scope>NUCLEOTIDE SEQUENCE [LARGE SCALE GENOMIC DNA]</scope>
    <source>
        <strain evidence="1 2">AUSMDU00012717</strain>
    </source>
</reference>
<dbReference type="InterPro" id="IPR016024">
    <property type="entry name" value="ARM-type_fold"/>
</dbReference>
<dbReference type="EMBL" id="CP046172">
    <property type="protein sequence ID" value="QIS15627.1"/>
    <property type="molecule type" value="Genomic_DNA"/>
</dbReference>
<name>A0A6G9YRA7_9NOCA</name>
<accession>A0A6G9YRA7</accession>
<gene>
    <name evidence="1" type="ORF">F5544_39030</name>
</gene>
<dbReference type="AlphaFoldDB" id="A0A6G9YRA7"/>